<evidence type="ECO:0000256" key="7">
    <source>
        <dbReference type="ARBA" id="ARBA00023128"/>
    </source>
</evidence>
<keyword evidence="7 9" id="KW-0496">Mitochondrion</keyword>
<dbReference type="Gene3D" id="1.20.5.2210">
    <property type="match status" value="1"/>
</dbReference>
<comment type="similarity">
    <text evidence="1 9">Belongs to the eukaryotic ATPase B chain family.</text>
</comment>
<evidence type="ECO:0000256" key="2">
    <source>
        <dbReference type="ARBA" id="ARBA00022448"/>
    </source>
</evidence>
<keyword evidence="6 9" id="KW-0406">Ion transport</keyword>
<evidence type="ECO:0000313" key="11">
    <source>
        <dbReference type="RefSeq" id="XP_026281758.1"/>
    </source>
</evidence>
<comment type="function">
    <text evidence="9">Subunit b, of the mitochondrial membrane ATP synthase complex (F(1)F(0) ATP synthase or Complex V) that produces ATP from ADP in the presence of a proton gradient across the membrane which is generated by electron transport complexes of the respiratory chain. ATP synthase complex consist of a soluble F(1) head domain - the catalytic core - and a membrane F(1) domain - the membrane proton channel. These two domains are linked by a central stalk rotating inside the F(1) region and a stationary peripheral stalk. During catalysis, ATP synthesis in the catalytic domain of F(1) is coupled via a rotary mechanism of the central stalk subunits to proton translocation. In vivo, can only synthesize ATP although its ATP hydrolase activity can be activated artificially in vitro. Part of the complex F(0) domain. Part of the complex F(0) domain and the peripheric stalk, which acts as a stator to hold the catalytic alpha(3)beta(3) subcomplex and subunit a/ATP6 static relative to the rotary elements.</text>
</comment>
<evidence type="ECO:0000313" key="10">
    <source>
        <dbReference type="Proteomes" id="UP000504606"/>
    </source>
</evidence>
<evidence type="ECO:0000256" key="6">
    <source>
        <dbReference type="ARBA" id="ARBA00023065"/>
    </source>
</evidence>
<accession>A0A6J1SLY4</accession>
<dbReference type="SUPFAM" id="SSF161060">
    <property type="entry name" value="ATP synthase B chain-like"/>
    <property type="match status" value="1"/>
</dbReference>
<keyword evidence="5 9" id="KW-0999">Mitochondrion inner membrane</keyword>
<dbReference type="Proteomes" id="UP000504606">
    <property type="component" value="Unplaced"/>
</dbReference>
<keyword evidence="2 9" id="KW-0813">Transport</keyword>
<organism evidence="10 11">
    <name type="scientific">Frankliniella occidentalis</name>
    <name type="common">Western flower thrips</name>
    <name type="synonym">Euthrips occidentalis</name>
    <dbReference type="NCBI Taxonomy" id="133901"/>
    <lineage>
        <taxon>Eukaryota</taxon>
        <taxon>Metazoa</taxon>
        <taxon>Ecdysozoa</taxon>
        <taxon>Arthropoda</taxon>
        <taxon>Hexapoda</taxon>
        <taxon>Insecta</taxon>
        <taxon>Pterygota</taxon>
        <taxon>Neoptera</taxon>
        <taxon>Paraneoptera</taxon>
        <taxon>Thysanoptera</taxon>
        <taxon>Terebrantia</taxon>
        <taxon>Thripoidea</taxon>
        <taxon>Thripidae</taxon>
        <taxon>Frankliniella</taxon>
    </lineage>
</organism>
<proteinExistence type="inferred from homology"/>
<dbReference type="GO" id="GO:0005743">
    <property type="term" value="C:mitochondrial inner membrane"/>
    <property type="evidence" value="ECO:0007669"/>
    <property type="project" value="UniProtKB-SubCell"/>
</dbReference>
<dbReference type="OrthoDB" id="67388at2759"/>
<dbReference type="InterPro" id="IPR008688">
    <property type="entry name" value="ATP_synth_Bsub_B/MI25"/>
</dbReference>
<keyword evidence="3 9" id="KW-0138">CF(0)</keyword>
<keyword evidence="10" id="KW-1185">Reference proteome</keyword>
<evidence type="ECO:0000256" key="9">
    <source>
        <dbReference type="RuleBase" id="RU368017"/>
    </source>
</evidence>
<comment type="subunit">
    <text evidence="9">F-type ATPases have 2 components, CF(1) - the catalytic core - and CF(0) - the membrane proton channel. CF(1) and CF(0) have multiple subunits.</text>
</comment>
<dbReference type="GO" id="GO:0045259">
    <property type="term" value="C:proton-transporting ATP synthase complex"/>
    <property type="evidence" value="ECO:0007669"/>
    <property type="project" value="UniProtKB-KW"/>
</dbReference>
<evidence type="ECO:0000256" key="4">
    <source>
        <dbReference type="ARBA" id="ARBA00022781"/>
    </source>
</evidence>
<evidence type="ECO:0000256" key="1">
    <source>
        <dbReference type="ARBA" id="ARBA00007479"/>
    </source>
</evidence>
<dbReference type="GO" id="GO:0046933">
    <property type="term" value="F:proton-transporting ATP synthase activity, rotational mechanism"/>
    <property type="evidence" value="ECO:0007669"/>
    <property type="project" value="TreeGrafter"/>
</dbReference>
<evidence type="ECO:0000256" key="3">
    <source>
        <dbReference type="ARBA" id="ARBA00022547"/>
    </source>
</evidence>
<comment type="subcellular location">
    <subcellularLocation>
        <location evidence="9">Mitochondrion</location>
    </subcellularLocation>
    <subcellularLocation>
        <location evidence="9">Mitochondrion inner membrane</location>
    </subcellularLocation>
</comment>
<dbReference type="RefSeq" id="XP_026281758.1">
    <property type="nucleotide sequence ID" value="XM_026425973.2"/>
</dbReference>
<dbReference type="KEGG" id="foc:113208796"/>
<dbReference type="Pfam" id="PF05405">
    <property type="entry name" value="Mt_ATP-synt_B"/>
    <property type="match status" value="1"/>
</dbReference>
<protein>
    <recommendedName>
        <fullName evidence="9">ATP synthase subunit b</fullName>
    </recommendedName>
</protein>
<dbReference type="PANTHER" id="PTHR12733">
    <property type="entry name" value="MITOCHONDRIAL ATP SYNTHASE B CHAIN"/>
    <property type="match status" value="1"/>
</dbReference>
<evidence type="ECO:0000256" key="5">
    <source>
        <dbReference type="ARBA" id="ARBA00022792"/>
    </source>
</evidence>
<dbReference type="GeneID" id="113208796"/>
<keyword evidence="4 9" id="KW-0375">Hydrogen ion transport</keyword>
<dbReference type="CTD" id="39143"/>
<keyword evidence="8 9" id="KW-0472">Membrane</keyword>
<sequence length="276" mass="31334">MLSRLATRAAQPLISRPAVLGIRQASSEPAKTVTSDVDPYAGLEDPISKVPRIVPLKTEGPERDLVNFPRPVVKQHPDPVRLGFLPEEWFDIFYKKTGVSGPYVFGASFLTYLLSKEIYVLEHNFYNGISFVMILMILHHKLGPSIAKLTDKEIDQWLADTREFEDSEKKQIRENIKEIHAYLSNLDVFKDLAAARRETAAAALEATYREWSNTAYTEAKKRLDYQLELTNVERRISQKNMSSWITENVMKSITPTQEAETLKKCISDLKSLSASA</sequence>
<name>A0A6J1SLY4_FRAOC</name>
<dbReference type="AlphaFoldDB" id="A0A6J1SLY4"/>
<evidence type="ECO:0000256" key="8">
    <source>
        <dbReference type="ARBA" id="ARBA00023136"/>
    </source>
</evidence>
<dbReference type="InterPro" id="IPR013837">
    <property type="entry name" value="ATP_synth_F0_suB"/>
</dbReference>
<dbReference type="PANTHER" id="PTHR12733:SF3">
    <property type="entry name" value="ATP SYNTHASE F(0) COMPLEX SUBUNIT B1, MITOCHONDRIAL"/>
    <property type="match status" value="1"/>
</dbReference>
<reference evidence="11" key="1">
    <citation type="submission" date="2025-08" db="UniProtKB">
        <authorList>
            <consortium name="RefSeq"/>
        </authorList>
    </citation>
    <scope>IDENTIFICATION</scope>
    <source>
        <tissue evidence="11">Whole organism</tissue>
    </source>
</reference>
<gene>
    <name evidence="11" type="primary">LOC113208796</name>
</gene>